<dbReference type="Proteomes" id="UP000267900">
    <property type="component" value="Chromosome"/>
</dbReference>
<evidence type="ECO:0008006" key="4">
    <source>
        <dbReference type="Google" id="ProtNLM"/>
    </source>
</evidence>
<proteinExistence type="predicted"/>
<dbReference type="RefSeq" id="WP_126912479.1">
    <property type="nucleotide sequence ID" value="NZ_CP034587.1"/>
</dbReference>
<dbReference type="EMBL" id="CP034587">
    <property type="protein sequence ID" value="AZQ69914.1"/>
    <property type="molecule type" value="Genomic_DNA"/>
</dbReference>
<accession>A0A3S9PBY8</accession>
<feature type="region of interest" description="Disordered" evidence="1">
    <location>
        <begin position="262"/>
        <end position="321"/>
    </location>
</feature>
<keyword evidence="3" id="KW-1185">Reference proteome</keyword>
<feature type="region of interest" description="Disordered" evidence="1">
    <location>
        <begin position="1"/>
        <end position="27"/>
    </location>
</feature>
<reference evidence="2 3" key="1">
    <citation type="submission" date="2018-12" db="EMBL/GenBank/DDBJ databases">
        <title>The whole draft genome of Streptomyce luteoverticillatus CGMCC 15060.</title>
        <authorList>
            <person name="Feng Z."/>
            <person name="Chen G."/>
            <person name="Zhang J."/>
            <person name="Zhu H."/>
            <person name="Yu X."/>
            <person name="Zhang W."/>
            <person name="Zhang X."/>
        </authorList>
    </citation>
    <scope>NUCLEOTIDE SEQUENCE [LARGE SCALE GENOMIC DNA]</scope>
    <source>
        <strain evidence="2 3">CGMCC 15060</strain>
    </source>
</reference>
<name>A0A3S9PBY8_STRLT</name>
<dbReference type="OrthoDB" id="9153660at2"/>
<gene>
    <name evidence="2" type="ORF">EKH77_00590</name>
</gene>
<dbReference type="SUPFAM" id="SSF56399">
    <property type="entry name" value="ADP-ribosylation"/>
    <property type="match status" value="1"/>
</dbReference>
<dbReference type="Gene3D" id="3.90.176.10">
    <property type="entry name" value="Toxin ADP-ribosyltransferase, Chain A, domain 1"/>
    <property type="match status" value="1"/>
</dbReference>
<sequence length="786" mass="84632">MSPAPSHAPTAVTRAEAAAPAAAEPVPDTAATLAERLRNLQQEAGNAAVAHALTGPAGRRTAGQRTAGAPFGHRRALAAPGWHQAAELYEQRLGAALAAAPEVGRAARTAVLRLHEVLSRGFTPDAAAGAFLKDDPHSAGQVGIEGDPGERLLQWTAPDSSATVRELVTAFYNAAYYKHGPQPRPFPDEREVSLKTLLHRVVLGGDLRLARELGLDTEALDAQRAHLAGTARGLLSRLPHPLRRQFADDVFALGNLTVQQGAGTTLSMGRSQRRRTERPDPSTGPGKRTLRDYRDLRVPLSEAETAHARRSTTDLSVEGLDDDLAPRRHTVTPEALWAAMTGPGEEGPEFPLPWASGEAVFAMSPDDGWYRKHHERGAPLVAGISGTTTRMLSAFHWLRAVPGAGTGGGSASELSERGFFLAVAAWMLTGRDHSLYEILRGAKAAGLPALAGLTASSKDVARMYRDFDAFVRDTLPTAVLPELPYAAGYEEKALAAPEDGGMVTVDDRTVAGARRKRRALLRRRPGAELTDWLAGQGLTGAEADAERSRLGAGLRLPYLLALAQYTGSNHQLVNRVLAAPGALGAAGVHRLVDEMISLLAQGEAVEVPYATWRDAELQRLIDDYRAPGLSDAERSVRLEAVRGRMHGLAGTLRAEAKSHADMLVEALDKLPPVKGVVYRAGWELVPRTRMTFSGFTSTSRSREEAEKFLPLQHPPTGGRRVLYCLELTGHSGRDIAYFSREPDEQEVLLLPKAAFTVNMRDRGEGTMVGGRHMRYDFVWATEVAGS</sequence>
<organism evidence="2 3">
    <name type="scientific">Streptomyces luteoverticillatus</name>
    <name type="common">Streptoverticillium luteoverticillatus</name>
    <dbReference type="NCBI Taxonomy" id="66425"/>
    <lineage>
        <taxon>Bacteria</taxon>
        <taxon>Bacillati</taxon>
        <taxon>Actinomycetota</taxon>
        <taxon>Actinomycetes</taxon>
        <taxon>Kitasatosporales</taxon>
        <taxon>Streptomycetaceae</taxon>
        <taxon>Streptomyces</taxon>
    </lineage>
</organism>
<dbReference type="AlphaFoldDB" id="A0A3S9PBY8"/>
<evidence type="ECO:0000256" key="1">
    <source>
        <dbReference type="SAM" id="MobiDB-lite"/>
    </source>
</evidence>
<protein>
    <recommendedName>
        <fullName evidence="4">ADP ribosyltransferase domain-containing protein</fullName>
    </recommendedName>
</protein>
<evidence type="ECO:0000313" key="2">
    <source>
        <dbReference type="EMBL" id="AZQ69914.1"/>
    </source>
</evidence>
<feature type="compositionally biased region" description="Low complexity" evidence="1">
    <location>
        <begin position="8"/>
        <end position="27"/>
    </location>
</feature>
<evidence type="ECO:0000313" key="3">
    <source>
        <dbReference type="Proteomes" id="UP000267900"/>
    </source>
</evidence>